<accession>A0ABD3AZZ4</accession>
<dbReference type="PANTHER" id="PTHR48049">
    <property type="entry name" value="GLYCOSYLTRANSFERASE"/>
    <property type="match status" value="1"/>
</dbReference>
<dbReference type="AlphaFoldDB" id="A0ABD3AZZ4"/>
<dbReference type="InterPro" id="IPR050481">
    <property type="entry name" value="UDP-glycosyltransf_plant"/>
</dbReference>
<proteinExistence type="predicted"/>
<sequence length="216" mass="23662">MVGIWTYYMPFYQLSVSVAKAGAHVSLVSTPKNIQKLPKLPPDVSVLIDLIALPLPSIDRNLLPEDAEATVDVPFDNIHCCCGIPSTVAYRKLEAIGIYAGLYQQDASGLSGGQRTAKVLQAGKALAIRSCPDLESEYFNLLAKINGKPAISVGFLPPGRSTETLNVFTDKPWNEIFKWHDEQRLKSVVFVGFGRVPLMRSPSPRLALPDDTPKEI</sequence>
<organism evidence="1 2">
    <name type="scientific">Cinchona calisaya</name>
    <dbReference type="NCBI Taxonomy" id="153742"/>
    <lineage>
        <taxon>Eukaryota</taxon>
        <taxon>Viridiplantae</taxon>
        <taxon>Streptophyta</taxon>
        <taxon>Embryophyta</taxon>
        <taxon>Tracheophyta</taxon>
        <taxon>Spermatophyta</taxon>
        <taxon>Magnoliopsida</taxon>
        <taxon>eudicotyledons</taxon>
        <taxon>Gunneridae</taxon>
        <taxon>Pentapetalae</taxon>
        <taxon>asterids</taxon>
        <taxon>lamiids</taxon>
        <taxon>Gentianales</taxon>
        <taxon>Rubiaceae</taxon>
        <taxon>Cinchonoideae</taxon>
        <taxon>Cinchoneae</taxon>
        <taxon>Cinchona</taxon>
    </lineage>
</organism>
<keyword evidence="2" id="KW-1185">Reference proteome</keyword>
<evidence type="ECO:0000313" key="2">
    <source>
        <dbReference type="Proteomes" id="UP001630127"/>
    </source>
</evidence>
<gene>
    <name evidence="1" type="ORF">ACH5RR_000150</name>
</gene>
<dbReference type="Gene3D" id="3.40.50.2000">
    <property type="entry name" value="Glycogen Phosphorylase B"/>
    <property type="match status" value="1"/>
</dbReference>
<comment type="caution">
    <text evidence="1">The sequence shown here is derived from an EMBL/GenBank/DDBJ whole genome shotgun (WGS) entry which is preliminary data.</text>
</comment>
<protein>
    <submittedName>
        <fullName evidence="1">Uncharacterized protein</fullName>
    </submittedName>
</protein>
<evidence type="ECO:0000313" key="1">
    <source>
        <dbReference type="EMBL" id="KAL3536784.1"/>
    </source>
</evidence>
<reference evidence="1 2" key="1">
    <citation type="submission" date="2024-11" db="EMBL/GenBank/DDBJ databases">
        <title>A near-complete genome assembly of Cinchona calisaya.</title>
        <authorList>
            <person name="Lian D.C."/>
            <person name="Zhao X.W."/>
            <person name="Wei L."/>
        </authorList>
    </citation>
    <scope>NUCLEOTIDE SEQUENCE [LARGE SCALE GENOMIC DNA]</scope>
    <source>
        <tissue evidence="1">Nenye</tissue>
    </source>
</reference>
<name>A0ABD3AZZ4_9GENT</name>
<dbReference type="SUPFAM" id="SSF53756">
    <property type="entry name" value="UDP-Glycosyltransferase/glycogen phosphorylase"/>
    <property type="match status" value="1"/>
</dbReference>
<dbReference type="EMBL" id="JBJUIK010000001">
    <property type="protein sequence ID" value="KAL3536784.1"/>
    <property type="molecule type" value="Genomic_DNA"/>
</dbReference>
<dbReference type="PANTHER" id="PTHR48049:SF57">
    <property type="entry name" value="UDP-GLYCOSYLTRANSFERASE 91C1-LIKE"/>
    <property type="match status" value="1"/>
</dbReference>
<dbReference type="Proteomes" id="UP001630127">
    <property type="component" value="Unassembled WGS sequence"/>
</dbReference>